<dbReference type="RefSeq" id="WP_320330687.1">
    <property type="nucleotide sequence ID" value="NZ_JAVRDO010000003.1"/>
</dbReference>
<organism evidence="11 12">
    <name type="scientific">Halopseudomonas formosensis</name>
    <dbReference type="NCBI Taxonomy" id="1002526"/>
    <lineage>
        <taxon>Bacteria</taxon>
        <taxon>Pseudomonadati</taxon>
        <taxon>Pseudomonadota</taxon>
        <taxon>Gammaproteobacteria</taxon>
        <taxon>Pseudomonadales</taxon>
        <taxon>Pseudomonadaceae</taxon>
        <taxon>Halopseudomonas</taxon>
    </lineage>
</organism>
<keyword evidence="12" id="KW-1185">Reference proteome</keyword>
<dbReference type="InterPro" id="IPR050571">
    <property type="entry name" value="Class-IV_PLP-Dep_Aminotrnsfr"/>
</dbReference>
<evidence type="ECO:0000313" key="12">
    <source>
        <dbReference type="Proteomes" id="UP001281217"/>
    </source>
</evidence>
<comment type="subunit">
    <text evidence="3">Homodimer.</text>
</comment>
<evidence type="ECO:0000256" key="1">
    <source>
        <dbReference type="ARBA" id="ARBA00001933"/>
    </source>
</evidence>
<comment type="cofactor">
    <cofactor evidence="1">
        <name>pyridoxal 5'-phosphate</name>
        <dbReference type="ChEBI" id="CHEBI:597326"/>
    </cofactor>
</comment>
<dbReference type="PANTHER" id="PTHR42743">
    <property type="entry name" value="AMINO-ACID AMINOTRANSFERASE"/>
    <property type="match status" value="1"/>
</dbReference>
<comment type="catalytic activity">
    <reaction evidence="9">
        <text>4-amino-4-deoxychorismate = 4-aminobenzoate + pyruvate + H(+)</text>
        <dbReference type="Rhea" id="RHEA:16201"/>
        <dbReference type="ChEBI" id="CHEBI:15361"/>
        <dbReference type="ChEBI" id="CHEBI:15378"/>
        <dbReference type="ChEBI" id="CHEBI:17836"/>
        <dbReference type="ChEBI" id="CHEBI:58406"/>
        <dbReference type="EC" id="4.1.3.38"/>
    </reaction>
</comment>
<dbReference type="Pfam" id="PF01063">
    <property type="entry name" value="Aminotran_4"/>
    <property type="match status" value="1"/>
</dbReference>
<evidence type="ECO:0000256" key="3">
    <source>
        <dbReference type="ARBA" id="ARBA00011738"/>
    </source>
</evidence>
<comment type="similarity">
    <text evidence="2">Belongs to the class-IV pyridoxal-phosphate-dependent aminotransferase family.</text>
</comment>
<keyword evidence="4" id="KW-0663">Pyridoxal phosphate</keyword>
<dbReference type="EMBL" id="JAVRDO010000003">
    <property type="protein sequence ID" value="MDX9686568.1"/>
    <property type="molecule type" value="Genomic_DNA"/>
</dbReference>
<dbReference type="InterPro" id="IPR043131">
    <property type="entry name" value="BCAT-like_N"/>
</dbReference>
<name>A0ABU5BVX3_9GAMM</name>
<dbReference type="GO" id="GO:0008696">
    <property type="term" value="F:4-amino-4-deoxychorismate lyase activity"/>
    <property type="evidence" value="ECO:0007669"/>
    <property type="project" value="UniProtKB-EC"/>
</dbReference>
<reference evidence="12" key="1">
    <citation type="submission" date="2023-07" db="EMBL/GenBank/DDBJ databases">
        <authorList>
            <person name="de Witt J."/>
        </authorList>
    </citation>
    <scope>NUCLEOTIDE SEQUENCE [LARGE SCALE GENOMIC DNA]</scope>
    <source>
        <strain evidence="12">FZJ</strain>
    </source>
</reference>
<accession>A0ABU5BVX3</accession>
<evidence type="ECO:0000313" key="11">
    <source>
        <dbReference type="EMBL" id="MDX9686568.1"/>
    </source>
</evidence>
<dbReference type="NCBIfam" id="TIGR03461">
    <property type="entry name" value="pabC_Proteo"/>
    <property type="match status" value="1"/>
</dbReference>
<evidence type="ECO:0000256" key="9">
    <source>
        <dbReference type="ARBA" id="ARBA00049529"/>
    </source>
</evidence>
<evidence type="ECO:0000256" key="8">
    <source>
        <dbReference type="ARBA" id="ARBA00035676"/>
    </source>
</evidence>
<dbReference type="NCBIfam" id="NF004761">
    <property type="entry name" value="PRK06092.1"/>
    <property type="match status" value="1"/>
</dbReference>
<sequence length="279" mass="30685">MSAPRMAALPRFLVNGLPGDRVSVTDRGLAYGDGLFETIRVEQGRAGLLEQHLRRLALGASALALPVDLAQLRNELEAAAAELQRGLLKLTITRGPAGRGYAIPAQVEPTRILQLSSLPDYPSANAAEGVRLFPCATRLGHQPLLAGIKHLNRLEQVLARSEWQDPSYAEGLLLDIHDRPIECTMSNLFLRLDERWVTPSLTLCGVRGVMRDYLMDRLAAEGEPVIERPVSSDELLMSAEVFCCNSVYGVWPVVELAGHRWSIGVHTRQAQRLAEQVIS</sequence>
<keyword evidence="5" id="KW-0289">Folate biosynthesis</keyword>
<keyword evidence="6 11" id="KW-0456">Lyase</keyword>
<dbReference type="InterPro" id="IPR036038">
    <property type="entry name" value="Aminotransferase-like"/>
</dbReference>
<evidence type="ECO:0000256" key="6">
    <source>
        <dbReference type="ARBA" id="ARBA00023239"/>
    </source>
</evidence>
<dbReference type="InterPro" id="IPR043132">
    <property type="entry name" value="BCAT-like_C"/>
</dbReference>
<evidence type="ECO:0000256" key="4">
    <source>
        <dbReference type="ARBA" id="ARBA00022898"/>
    </source>
</evidence>
<dbReference type="PANTHER" id="PTHR42743:SF2">
    <property type="entry name" value="AMINODEOXYCHORISMATE LYASE"/>
    <property type="match status" value="1"/>
</dbReference>
<comment type="pathway">
    <text evidence="7">Cofactor biosynthesis; tetrahydrofolate biosynthesis; 4-aminobenzoate from chorismate: step 2/2.</text>
</comment>
<dbReference type="Proteomes" id="UP001281217">
    <property type="component" value="Unassembled WGS sequence"/>
</dbReference>
<dbReference type="SUPFAM" id="SSF56752">
    <property type="entry name" value="D-aminoacid aminotransferase-like PLP-dependent enzymes"/>
    <property type="match status" value="1"/>
</dbReference>
<proteinExistence type="inferred from homology"/>
<evidence type="ECO:0000256" key="2">
    <source>
        <dbReference type="ARBA" id="ARBA00009320"/>
    </source>
</evidence>
<gene>
    <name evidence="11" type="primary">pabC</name>
    <name evidence="11" type="ORF">RED13_000975</name>
</gene>
<evidence type="ECO:0000256" key="5">
    <source>
        <dbReference type="ARBA" id="ARBA00022909"/>
    </source>
</evidence>
<dbReference type="CDD" id="cd01559">
    <property type="entry name" value="ADCL_like"/>
    <property type="match status" value="1"/>
</dbReference>
<dbReference type="InterPro" id="IPR017824">
    <property type="entry name" value="Aminodeoxychorismate_lyase_IV"/>
</dbReference>
<comment type="caution">
    <text evidence="11">The sequence shown here is derived from an EMBL/GenBank/DDBJ whole genome shotgun (WGS) entry which is preliminary data.</text>
</comment>
<evidence type="ECO:0000256" key="7">
    <source>
        <dbReference type="ARBA" id="ARBA00035633"/>
    </source>
</evidence>
<dbReference type="EC" id="4.1.3.38" evidence="8 10"/>
<dbReference type="Gene3D" id="3.30.470.10">
    <property type="match status" value="1"/>
</dbReference>
<protein>
    <recommendedName>
        <fullName evidence="8 10">Aminodeoxychorismate lyase</fullName>
        <ecNumber evidence="8 10">4.1.3.38</ecNumber>
    </recommendedName>
</protein>
<dbReference type="InterPro" id="IPR001544">
    <property type="entry name" value="Aminotrans_IV"/>
</dbReference>
<dbReference type="Gene3D" id="3.20.10.10">
    <property type="entry name" value="D-amino Acid Aminotransferase, subunit A, domain 2"/>
    <property type="match status" value="1"/>
</dbReference>
<evidence type="ECO:0000256" key="10">
    <source>
        <dbReference type="NCBIfam" id="TIGR03461"/>
    </source>
</evidence>